<dbReference type="InterPro" id="IPR014752">
    <property type="entry name" value="Arrestin-like_C"/>
</dbReference>
<evidence type="ECO:0008006" key="3">
    <source>
        <dbReference type="Google" id="ProtNLM"/>
    </source>
</evidence>
<keyword evidence="2" id="KW-1185">Reference proteome</keyword>
<sequence>MPVLTMRVALASTTDGLPIVRAAGATISGDVTMVLQKDQKFKDITIRLRGAVLNPQTNKSFFLDLEHSLEPQWSGLVSVYKAGRHILPFKILLPANCNVAYNDSPLPPTFSSRGQPMSIRYDLTARIKKPGLWTDEQVNLQLLYMPRTRPVDSVPFTVLDFGFCRFQLQRASELLTWAESSKQFSASIDNQRTVIFDASFALANAPVYTRGVFVSYMLSLESWDAPALERIGIPQALSISVVRQVIVDMPGGFSGLGTSTGKPERITDVIAAGRHWLEPGDQFPKRVLRGEVSLRKELRPHFTFPLLSMIYCLIVQLRAPGFVHTNKADESLFVIPLGIATDLPEKVRQTA</sequence>
<gene>
    <name evidence="1" type="ORF">CALVIDRAFT_562140</name>
</gene>
<proteinExistence type="predicted"/>
<dbReference type="Proteomes" id="UP000076738">
    <property type="component" value="Unassembled WGS sequence"/>
</dbReference>
<dbReference type="EMBL" id="KV417276">
    <property type="protein sequence ID" value="KZO98210.1"/>
    <property type="molecule type" value="Genomic_DNA"/>
</dbReference>
<accession>A0A167NY16</accession>
<protein>
    <recommendedName>
        <fullName evidence="3">Arrestin-like N-terminal domain-containing protein</fullName>
    </recommendedName>
</protein>
<evidence type="ECO:0000313" key="1">
    <source>
        <dbReference type="EMBL" id="KZO98210.1"/>
    </source>
</evidence>
<reference evidence="1 2" key="1">
    <citation type="journal article" date="2016" name="Mol. Biol. Evol.">
        <title>Comparative Genomics of Early-Diverging Mushroom-Forming Fungi Provides Insights into the Origins of Lignocellulose Decay Capabilities.</title>
        <authorList>
            <person name="Nagy L.G."/>
            <person name="Riley R."/>
            <person name="Tritt A."/>
            <person name="Adam C."/>
            <person name="Daum C."/>
            <person name="Floudas D."/>
            <person name="Sun H."/>
            <person name="Yadav J.S."/>
            <person name="Pangilinan J."/>
            <person name="Larsson K.H."/>
            <person name="Matsuura K."/>
            <person name="Barry K."/>
            <person name="Labutti K."/>
            <person name="Kuo R."/>
            <person name="Ohm R.A."/>
            <person name="Bhattacharya S.S."/>
            <person name="Shirouzu T."/>
            <person name="Yoshinaga Y."/>
            <person name="Martin F.M."/>
            <person name="Grigoriev I.V."/>
            <person name="Hibbett D.S."/>
        </authorList>
    </citation>
    <scope>NUCLEOTIDE SEQUENCE [LARGE SCALE GENOMIC DNA]</scope>
    <source>
        <strain evidence="1 2">TUFC12733</strain>
    </source>
</reference>
<dbReference type="AlphaFoldDB" id="A0A167NY16"/>
<organism evidence="1 2">
    <name type="scientific">Calocera viscosa (strain TUFC12733)</name>
    <dbReference type="NCBI Taxonomy" id="1330018"/>
    <lineage>
        <taxon>Eukaryota</taxon>
        <taxon>Fungi</taxon>
        <taxon>Dikarya</taxon>
        <taxon>Basidiomycota</taxon>
        <taxon>Agaricomycotina</taxon>
        <taxon>Dacrymycetes</taxon>
        <taxon>Dacrymycetales</taxon>
        <taxon>Dacrymycetaceae</taxon>
        <taxon>Calocera</taxon>
    </lineage>
</organism>
<dbReference type="STRING" id="1330018.A0A167NY16"/>
<dbReference type="Gene3D" id="2.60.40.640">
    <property type="match status" value="1"/>
</dbReference>
<dbReference type="OrthoDB" id="2333384at2759"/>
<name>A0A167NY16_CALVF</name>
<evidence type="ECO:0000313" key="2">
    <source>
        <dbReference type="Proteomes" id="UP000076738"/>
    </source>
</evidence>